<keyword evidence="2" id="KW-1185">Reference proteome</keyword>
<protein>
    <submittedName>
        <fullName evidence="1">Uncharacterized protein</fullName>
    </submittedName>
</protein>
<dbReference type="Proteomes" id="UP001642360">
    <property type="component" value="Unassembled WGS sequence"/>
</dbReference>
<comment type="caution">
    <text evidence="1">The sequence shown here is derived from an EMBL/GenBank/DDBJ whole genome shotgun (WGS) entry which is preliminary data.</text>
</comment>
<evidence type="ECO:0000313" key="2">
    <source>
        <dbReference type="Proteomes" id="UP001642360"/>
    </source>
</evidence>
<sequence length="128" mass="14121">MVSSSISKGETKTIKRCYEFLASVFIQGPTTNEPCKEVLEKSSAELFRVYSPPLYKPMSLRDLVTTHNLFKFGLGPVSTIEVIVGPIVEVAVEVPGNWRGGREGDVSSSWKRLRGSSFSSAPLFLNNH</sequence>
<name>A0ABC8U5I1_9AQUA</name>
<accession>A0ABC8U5I1</accession>
<evidence type="ECO:0000313" key="1">
    <source>
        <dbReference type="EMBL" id="CAK9176338.1"/>
    </source>
</evidence>
<dbReference type="EMBL" id="CAUOFW020006813">
    <property type="protein sequence ID" value="CAK9176338.1"/>
    <property type="molecule type" value="Genomic_DNA"/>
</dbReference>
<dbReference type="AlphaFoldDB" id="A0ABC8U5I1"/>
<proteinExistence type="predicted"/>
<reference evidence="1 2" key="1">
    <citation type="submission" date="2024-02" db="EMBL/GenBank/DDBJ databases">
        <authorList>
            <person name="Vignale AGUSTIN F."/>
            <person name="Sosa J E."/>
            <person name="Modenutti C."/>
        </authorList>
    </citation>
    <scope>NUCLEOTIDE SEQUENCE [LARGE SCALE GENOMIC DNA]</scope>
</reference>
<gene>
    <name evidence="1" type="ORF">ILEXP_LOCUS46183</name>
</gene>
<organism evidence="1 2">
    <name type="scientific">Ilex paraguariensis</name>
    <name type="common">yerba mate</name>
    <dbReference type="NCBI Taxonomy" id="185542"/>
    <lineage>
        <taxon>Eukaryota</taxon>
        <taxon>Viridiplantae</taxon>
        <taxon>Streptophyta</taxon>
        <taxon>Embryophyta</taxon>
        <taxon>Tracheophyta</taxon>
        <taxon>Spermatophyta</taxon>
        <taxon>Magnoliopsida</taxon>
        <taxon>eudicotyledons</taxon>
        <taxon>Gunneridae</taxon>
        <taxon>Pentapetalae</taxon>
        <taxon>asterids</taxon>
        <taxon>campanulids</taxon>
        <taxon>Aquifoliales</taxon>
        <taxon>Aquifoliaceae</taxon>
        <taxon>Ilex</taxon>
    </lineage>
</organism>